<evidence type="ECO:0000313" key="1">
    <source>
        <dbReference type="EMBL" id="CAG9955984.1"/>
    </source>
</evidence>
<keyword evidence="2" id="KW-1185">Reference proteome</keyword>
<gene>
    <name evidence="1" type="ORF">CRV2_00017657</name>
</gene>
<protein>
    <submittedName>
        <fullName evidence="1">Uncharacterized protein</fullName>
    </submittedName>
</protein>
<proteinExistence type="predicted"/>
<organism evidence="1 2">
    <name type="scientific">Clonostachys rosea f. rosea IK726</name>
    <dbReference type="NCBI Taxonomy" id="1349383"/>
    <lineage>
        <taxon>Eukaryota</taxon>
        <taxon>Fungi</taxon>
        <taxon>Dikarya</taxon>
        <taxon>Ascomycota</taxon>
        <taxon>Pezizomycotina</taxon>
        <taxon>Sordariomycetes</taxon>
        <taxon>Hypocreomycetidae</taxon>
        <taxon>Hypocreales</taxon>
        <taxon>Bionectriaceae</taxon>
        <taxon>Clonostachys</taxon>
    </lineage>
</organism>
<dbReference type="Proteomes" id="UP000836387">
    <property type="component" value="Unassembled WGS sequence"/>
</dbReference>
<name>A0ACA9UUN2_BIOOC</name>
<accession>A0ACA9UUN2</accession>
<dbReference type="EMBL" id="CADEHS020000642">
    <property type="protein sequence ID" value="CAG9955984.1"/>
    <property type="molecule type" value="Genomic_DNA"/>
</dbReference>
<reference evidence="1" key="1">
    <citation type="submission" date="2020-04" db="EMBL/GenBank/DDBJ databases">
        <authorList>
            <person name="Broberg M."/>
        </authorList>
    </citation>
    <scope>NUCLEOTIDE SEQUENCE</scope>
</reference>
<evidence type="ECO:0000313" key="2">
    <source>
        <dbReference type="Proteomes" id="UP000836387"/>
    </source>
</evidence>
<comment type="caution">
    <text evidence="1">The sequence shown here is derived from an EMBL/GenBank/DDBJ whole genome shotgun (WGS) entry which is preliminary data.</text>
</comment>
<sequence length="165" mass="19159">MESLYKLGVSLTNIQRCLEDEYGFIASLYNIRNHLVKWGTPRGELGIWGQYVGVIRQLHCKNVATVTQLHNLLQNQDLEGAKSLGVDGTRYYKKADWEENIPILRMICTESPLDIRIFMKKELDFDVGEAEISRWILNLGLKFDRNKKRHNEEQPTPARTKRARA</sequence>
<reference evidence="1" key="2">
    <citation type="submission" date="2021-10" db="EMBL/GenBank/DDBJ databases">
        <authorList>
            <person name="Piombo E."/>
        </authorList>
    </citation>
    <scope>NUCLEOTIDE SEQUENCE</scope>
</reference>